<reference evidence="2" key="1">
    <citation type="journal article" date="2019" name="Int. J. Syst. Evol. Microbiol.">
        <title>The Global Catalogue of Microorganisms (GCM) 10K type strain sequencing project: providing services to taxonomists for standard genome sequencing and annotation.</title>
        <authorList>
            <consortium name="The Broad Institute Genomics Platform"/>
            <consortium name="The Broad Institute Genome Sequencing Center for Infectious Disease"/>
            <person name="Wu L."/>
            <person name="Ma J."/>
        </authorList>
    </citation>
    <scope>NUCLEOTIDE SEQUENCE [LARGE SCALE GENOMIC DNA]</scope>
    <source>
        <strain evidence="2">JCM 17326</strain>
    </source>
</reference>
<dbReference type="EMBL" id="BAABDQ010000009">
    <property type="protein sequence ID" value="GAA3560770.1"/>
    <property type="molecule type" value="Genomic_DNA"/>
</dbReference>
<proteinExistence type="predicted"/>
<comment type="caution">
    <text evidence="1">The sequence shown here is derived from an EMBL/GenBank/DDBJ whole genome shotgun (WGS) entry which is preliminary data.</text>
</comment>
<keyword evidence="2" id="KW-1185">Reference proteome</keyword>
<evidence type="ECO:0008006" key="3">
    <source>
        <dbReference type="Google" id="ProtNLM"/>
    </source>
</evidence>
<accession>A0ABP6X5P4</accession>
<name>A0ABP6X5P4_9ACTN</name>
<evidence type="ECO:0000313" key="2">
    <source>
        <dbReference type="Proteomes" id="UP001500630"/>
    </source>
</evidence>
<protein>
    <recommendedName>
        <fullName evidence="3">DUF397 domain-containing protein</fullName>
    </recommendedName>
</protein>
<organism evidence="1 2">
    <name type="scientific">Nonomuraea rosea</name>
    <dbReference type="NCBI Taxonomy" id="638574"/>
    <lineage>
        <taxon>Bacteria</taxon>
        <taxon>Bacillati</taxon>
        <taxon>Actinomycetota</taxon>
        <taxon>Actinomycetes</taxon>
        <taxon>Streptosporangiales</taxon>
        <taxon>Streptosporangiaceae</taxon>
        <taxon>Nonomuraea</taxon>
    </lineage>
</organism>
<dbReference type="RefSeq" id="WP_345564725.1">
    <property type="nucleotide sequence ID" value="NZ_BAABDQ010000009.1"/>
</dbReference>
<dbReference type="Proteomes" id="UP001500630">
    <property type="component" value="Unassembled WGS sequence"/>
</dbReference>
<gene>
    <name evidence="1" type="ORF">GCM10022419_046750</name>
</gene>
<sequence>MDIACETRSGFQSDTGPCGLRLRLLEVADRDDVFMTPSEAVQMTCDRTEAS</sequence>
<evidence type="ECO:0000313" key="1">
    <source>
        <dbReference type="EMBL" id="GAA3560770.1"/>
    </source>
</evidence>